<reference evidence="2" key="1">
    <citation type="submission" date="2022-11" db="UniProtKB">
        <authorList>
            <consortium name="WormBaseParasite"/>
        </authorList>
    </citation>
    <scope>IDENTIFICATION</scope>
</reference>
<proteinExistence type="predicted"/>
<sequence length="122" mass="14415">MLILWTEDTLFGKIFWQSNNYYATISSIISECRVETDDFECANQKRTLVEFIRGSFRCAKRILSSLARIQQCIQLIRRRKISSLYDTCNKGRQMCLSQRAAYISSKIVVKYIRRNRPRTCEV</sequence>
<dbReference type="AlphaFoldDB" id="A0A915ADB2"/>
<evidence type="ECO:0000313" key="1">
    <source>
        <dbReference type="Proteomes" id="UP000887569"/>
    </source>
</evidence>
<evidence type="ECO:0000313" key="2">
    <source>
        <dbReference type="WBParaSite" id="PgR003_g152_t01"/>
    </source>
</evidence>
<name>A0A915ADB2_PARUN</name>
<organism evidence="1 2">
    <name type="scientific">Parascaris univalens</name>
    <name type="common">Nematode worm</name>
    <dbReference type="NCBI Taxonomy" id="6257"/>
    <lineage>
        <taxon>Eukaryota</taxon>
        <taxon>Metazoa</taxon>
        <taxon>Ecdysozoa</taxon>
        <taxon>Nematoda</taxon>
        <taxon>Chromadorea</taxon>
        <taxon>Rhabditida</taxon>
        <taxon>Spirurina</taxon>
        <taxon>Ascaridomorpha</taxon>
        <taxon>Ascaridoidea</taxon>
        <taxon>Ascarididae</taxon>
        <taxon>Parascaris</taxon>
    </lineage>
</organism>
<keyword evidence="1" id="KW-1185">Reference proteome</keyword>
<dbReference type="Proteomes" id="UP000887569">
    <property type="component" value="Unplaced"/>
</dbReference>
<protein>
    <submittedName>
        <fullName evidence="2">Saposin B-type domain-containing protein</fullName>
    </submittedName>
</protein>
<accession>A0A915ADB2</accession>
<dbReference type="WBParaSite" id="PgR003_g152_t01">
    <property type="protein sequence ID" value="PgR003_g152_t01"/>
    <property type="gene ID" value="PgR003_g152"/>
</dbReference>